<dbReference type="GO" id="GO:0006066">
    <property type="term" value="P:alcohol metabolic process"/>
    <property type="evidence" value="ECO:0007669"/>
    <property type="project" value="UniProtKB-ARBA"/>
</dbReference>
<evidence type="ECO:0000256" key="9">
    <source>
        <dbReference type="ARBA" id="ARBA00024074"/>
    </source>
</evidence>
<dbReference type="GeneID" id="25320026"/>
<dbReference type="Gene3D" id="3.90.180.10">
    <property type="entry name" value="Medium-chain alcohol dehydrogenases, catalytic domain"/>
    <property type="match status" value="1"/>
</dbReference>
<dbReference type="SMART" id="SM00829">
    <property type="entry name" value="PKS_ER"/>
    <property type="match status" value="1"/>
</dbReference>
<feature type="domain" description="Enoyl reductase (ER)" evidence="12">
    <location>
        <begin position="16"/>
        <end position="346"/>
    </location>
</feature>
<evidence type="ECO:0000256" key="10">
    <source>
        <dbReference type="ARBA" id="ARBA00050997"/>
    </source>
</evidence>
<dbReference type="PANTHER" id="PTHR42683">
    <property type="entry name" value="ALDEHYDE REDUCTASE"/>
    <property type="match status" value="1"/>
</dbReference>
<comment type="cofactor">
    <cofactor evidence="1 11">
        <name>Zn(2+)</name>
        <dbReference type="ChEBI" id="CHEBI:29105"/>
    </cofactor>
</comment>
<name>A0A0F4YJ35_RASE3</name>
<dbReference type="PROSITE" id="PS00059">
    <property type="entry name" value="ADH_ZINC"/>
    <property type="match status" value="1"/>
</dbReference>
<dbReference type="OrthoDB" id="1879366at2759"/>
<evidence type="ECO:0000259" key="12">
    <source>
        <dbReference type="SMART" id="SM00829"/>
    </source>
</evidence>
<evidence type="ECO:0000313" key="14">
    <source>
        <dbReference type="Proteomes" id="UP000053958"/>
    </source>
</evidence>
<dbReference type="FunFam" id="3.40.50.720:FF:000158">
    <property type="entry name" value="Zinc-binding alcohol dehydrogenase"/>
    <property type="match status" value="1"/>
</dbReference>
<dbReference type="STRING" id="1408163.A0A0F4YJ35"/>
<dbReference type="InterPro" id="IPR013149">
    <property type="entry name" value="ADH-like_C"/>
</dbReference>
<evidence type="ECO:0000256" key="11">
    <source>
        <dbReference type="RuleBase" id="RU361277"/>
    </source>
</evidence>
<keyword evidence="7" id="KW-0521">NADP</keyword>
<keyword evidence="14" id="KW-1185">Reference proteome</keyword>
<protein>
    <recommendedName>
        <fullName evidence="9">alcohol dehydrogenase (NADP(+))</fullName>
        <ecNumber evidence="9">1.1.1.2</ecNumber>
    </recommendedName>
</protein>
<evidence type="ECO:0000256" key="5">
    <source>
        <dbReference type="ARBA" id="ARBA00022723"/>
    </source>
</evidence>
<dbReference type="EMBL" id="LASV01000471">
    <property type="protein sequence ID" value="KKA18302.1"/>
    <property type="molecule type" value="Genomic_DNA"/>
</dbReference>
<dbReference type="InterPro" id="IPR002328">
    <property type="entry name" value="ADH_Zn_CS"/>
</dbReference>
<evidence type="ECO:0000256" key="3">
    <source>
        <dbReference type="ARBA" id="ARBA00011738"/>
    </source>
</evidence>
<evidence type="ECO:0000256" key="8">
    <source>
        <dbReference type="ARBA" id="ARBA00023002"/>
    </source>
</evidence>
<keyword evidence="4" id="KW-0597">Phosphoprotein</keyword>
<proteinExistence type="inferred from homology"/>
<dbReference type="Pfam" id="PF00107">
    <property type="entry name" value="ADH_zinc_N"/>
    <property type="match status" value="1"/>
</dbReference>
<dbReference type="InterPro" id="IPR047109">
    <property type="entry name" value="CAD-like"/>
</dbReference>
<accession>A0A0F4YJ35</accession>
<evidence type="ECO:0000256" key="6">
    <source>
        <dbReference type="ARBA" id="ARBA00022833"/>
    </source>
</evidence>
<comment type="similarity">
    <text evidence="2 11">Belongs to the zinc-containing alcohol dehydrogenase family.</text>
</comment>
<organism evidence="13 14">
    <name type="scientific">Rasamsonia emersonii (strain ATCC 16479 / CBS 393.64 / IMI 116815)</name>
    <dbReference type="NCBI Taxonomy" id="1408163"/>
    <lineage>
        <taxon>Eukaryota</taxon>
        <taxon>Fungi</taxon>
        <taxon>Dikarya</taxon>
        <taxon>Ascomycota</taxon>
        <taxon>Pezizomycotina</taxon>
        <taxon>Eurotiomycetes</taxon>
        <taxon>Eurotiomycetidae</taxon>
        <taxon>Eurotiales</taxon>
        <taxon>Trichocomaceae</taxon>
        <taxon>Rasamsonia</taxon>
    </lineage>
</organism>
<dbReference type="AlphaFoldDB" id="A0A0F4YJ35"/>
<comment type="subunit">
    <text evidence="3">Homodimer.</text>
</comment>
<dbReference type="Pfam" id="PF08240">
    <property type="entry name" value="ADH_N"/>
    <property type="match status" value="1"/>
</dbReference>
<dbReference type="GO" id="GO:0008270">
    <property type="term" value="F:zinc ion binding"/>
    <property type="evidence" value="ECO:0007669"/>
    <property type="project" value="InterPro"/>
</dbReference>
<evidence type="ECO:0000256" key="4">
    <source>
        <dbReference type="ARBA" id="ARBA00022553"/>
    </source>
</evidence>
<gene>
    <name evidence="13" type="ORF">T310_7760</name>
</gene>
<keyword evidence="5 11" id="KW-0479">Metal-binding</keyword>
<dbReference type="Proteomes" id="UP000053958">
    <property type="component" value="Unassembled WGS sequence"/>
</dbReference>
<dbReference type="SUPFAM" id="SSF51735">
    <property type="entry name" value="NAD(P)-binding Rossmann-fold domains"/>
    <property type="match status" value="1"/>
</dbReference>
<dbReference type="CDD" id="cd05283">
    <property type="entry name" value="CAD1"/>
    <property type="match status" value="1"/>
</dbReference>
<dbReference type="GO" id="GO:0008106">
    <property type="term" value="F:alcohol dehydrogenase (NADP+) activity"/>
    <property type="evidence" value="ECO:0007669"/>
    <property type="project" value="UniProtKB-EC"/>
</dbReference>
<comment type="catalytic activity">
    <reaction evidence="10">
        <text>a primary alcohol + NADP(+) = an aldehyde + NADPH + H(+)</text>
        <dbReference type="Rhea" id="RHEA:15937"/>
        <dbReference type="ChEBI" id="CHEBI:15378"/>
        <dbReference type="ChEBI" id="CHEBI:15734"/>
        <dbReference type="ChEBI" id="CHEBI:17478"/>
        <dbReference type="ChEBI" id="CHEBI:57783"/>
        <dbReference type="ChEBI" id="CHEBI:58349"/>
        <dbReference type="EC" id="1.1.1.2"/>
    </reaction>
    <physiologicalReaction direction="left-to-right" evidence="10">
        <dbReference type="Rhea" id="RHEA:15938"/>
    </physiologicalReaction>
    <physiologicalReaction direction="right-to-left" evidence="10">
        <dbReference type="Rhea" id="RHEA:15939"/>
    </physiologicalReaction>
</comment>
<reference evidence="13 14" key="1">
    <citation type="submission" date="2015-04" db="EMBL/GenBank/DDBJ databases">
        <authorList>
            <person name="Heijne W.H."/>
            <person name="Fedorova N.D."/>
            <person name="Nierman W.C."/>
            <person name="Vollebregt A.W."/>
            <person name="Zhao Z."/>
            <person name="Wu L."/>
            <person name="Kumar M."/>
            <person name="Stam H."/>
            <person name="van den Berg M.A."/>
            <person name="Pel H.J."/>
        </authorList>
    </citation>
    <scope>NUCLEOTIDE SEQUENCE [LARGE SCALE GENOMIC DNA]</scope>
    <source>
        <strain evidence="13 14">CBS 393.64</strain>
    </source>
</reference>
<dbReference type="InterPro" id="IPR020843">
    <property type="entry name" value="ER"/>
</dbReference>
<dbReference type="InterPro" id="IPR011032">
    <property type="entry name" value="GroES-like_sf"/>
</dbReference>
<comment type="caution">
    <text evidence="13">The sequence shown here is derived from an EMBL/GenBank/DDBJ whole genome shotgun (WGS) entry which is preliminary data.</text>
</comment>
<keyword evidence="8" id="KW-0560">Oxidoreductase</keyword>
<dbReference type="RefSeq" id="XP_013324914.1">
    <property type="nucleotide sequence ID" value="XM_013469460.1"/>
</dbReference>
<dbReference type="EC" id="1.1.1.2" evidence="9"/>
<dbReference type="Gene3D" id="3.40.50.720">
    <property type="entry name" value="NAD(P)-binding Rossmann-like Domain"/>
    <property type="match status" value="1"/>
</dbReference>
<sequence length="348" mass="37443">MADTKFYGWLAHDKNSVNGNLQWGPFEPKPFTEDDVDIEITHCGICFSDIHTLRSGWHPTNYPCVVGHEIVGRAVRVGSRAAQERGIKVGDRVGVGAQASSCLKPECAECTSGEEPGCAHRVDTYNSVYPDGSKSYGGYANYNRTPGHFVFKIPDALDSAEAAPMLCGGITVYSPLKKNGCGTTAKRVGIVGIGGLALGAEKVVAISRSSAKKADALQMGADEFIATGEEENWAQKHADTLDLIVSTVSSPDMPLAGYLKLLRRKGTFVQVGAPEDTLPGFDAFSLILKGIKVTGSLIGAPHEIEEMLQLAADKKVRPWIQQVPMKEANRAVVDMANGKARYRYTLVN</sequence>
<dbReference type="InterPro" id="IPR013154">
    <property type="entry name" value="ADH-like_N"/>
</dbReference>
<dbReference type="InterPro" id="IPR036291">
    <property type="entry name" value="NAD(P)-bd_dom_sf"/>
</dbReference>
<evidence type="ECO:0000313" key="13">
    <source>
        <dbReference type="EMBL" id="KKA18302.1"/>
    </source>
</evidence>
<evidence type="ECO:0000256" key="2">
    <source>
        <dbReference type="ARBA" id="ARBA00008072"/>
    </source>
</evidence>
<evidence type="ECO:0000256" key="1">
    <source>
        <dbReference type="ARBA" id="ARBA00001947"/>
    </source>
</evidence>
<dbReference type="SUPFAM" id="SSF50129">
    <property type="entry name" value="GroES-like"/>
    <property type="match status" value="1"/>
</dbReference>
<keyword evidence="6 11" id="KW-0862">Zinc</keyword>
<evidence type="ECO:0000256" key="7">
    <source>
        <dbReference type="ARBA" id="ARBA00022857"/>
    </source>
</evidence>